<name>A0ABS7CMC6_9BACL</name>
<keyword evidence="1" id="KW-0812">Transmembrane</keyword>
<evidence type="ECO:0000313" key="3">
    <source>
        <dbReference type="Proteomes" id="UP001519887"/>
    </source>
</evidence>
<keyword evidence="3" id="KW-1185">Reference proteome</keyword>
<keyword evidence="1" id="KW-0472">Membrane</keyword>
<protein>
    <submittedName>
        <fullName evidence="2">Uncharacterized protein</fullName>
    </submittedName>
</protein>
<evidence type="ECO:0000256" key="1">
    <source>
        <dbReference type="SAM" id="Phobius"/>
    </source>
</evidence>
<keyword evidence="1" id="KW-1133">Transmembrane helix</keyword>
<reference evidence="2 3" key="1">
    <citation type="submission" date="2021-07" db="EMBL/GenBank/DDBJ databases">
        <title>Paenibacillus radiodurans sp. nov., isolated from the southeastern edge of Tengger Desert.</title>
        <authorList>
            <person name="Zhang G."/>
        </authorList>
    </citation>
    <scope>NUCLEOTIDE SEQUENCE [LARGE SCALE GENOMIC DNA]</scope>
    <source>
        <strain evidence="2 3">CCM 7311</strain>
    </source>
</reference>
<proteinExistence type="predicted"/>
<sequence>MVLERISPIFAHGLHQAMLVAAAGGILAAICTFALYRQSRADEAKAGAGKPNPAGAVNAES</sequence>
<evidence type="ECO:0000313" key="2">
    <source>
        <dbReference type="EMBL" id="MBW7461870.1"/>
    </source>
</evidence>
<dbReference type="EMBL" id="JAHZIK010003356">
    <property type="protein sequence ID" value="MBW7461870.1"/>
    <property type="molecule type" value="Genomic_DNA"/>
</dbReference>
<gene>
    <name evidence="2" type="ORF">K0U00_48250</name>
</gene>
<accession>A0ABS7CMC6</accession>
<feature type="transmembrane region" description="Helical" evidence="1">
    <location>
        <begin position="17"/>
        <end position="36"/>
    </location>
</feature>
<organism evidence="2 3">
    <name type="scientific">Paenibacillus sepulcri</name>
    <dbReference type="NCBI Taxonomy" id="359917"/>
    <lineage>
        <taxon>Bacteria</taxon>
        <taxon>Bacillati</taxon>
        <taxon>Bacillota</taxon>
        <taxon>Bacilli</taxon>
        <taxon>Bacillales</taxon>
        <taxon>Paenibacillaceae</taxon>
        <taxon>Paenibacillus</taxon>
    </lineage>
</organism>
<dbReference type="Proteomes" id="UP001519887">
    <property type="component" value="Unassembled WGS sequence"/>
</dbReference>
<feature type="non-terminal residue" evidence="2">
    <location>
        <position position="1"/>
    </location>
</feature>
<comment type="caution">
    <text evidence="2">The sequence shown here is derived from an EMBL/GenBank/DDBJ whole genome shotgun (WGS) entry which is preliminary data.</text>
</comment>